<name>A0ABU3NQC0_9CHLR</name>
<feature type="domain" description="NrtR DNA-binding winged helix" evidence="1">
    <location>
        <begin position="145"/>
        <end position="203"/>
    </location>
</feature>
<dbReference type="SUPFAM" id="SSF46785">
    <property type="entry name" value="Winged helix' DNA-binding domain"/>
    <property type="match status" value="1"/>
</dbReference>
<organism evidence="2 3">
    <name type="scientific">Thermanaerothrix solaris</name>
    <dbReference type="NCBI Taxonomy" id="3058434"/>
    <lineage>
        <taxon>Bacteria</taxon>
        <taxon>Bacillati</taxon>
        <taxon>Chloroflexota</taxon>
        <taxon>Anaerolineae</taxon>
        <taxon>Anaerolineales</taxon>
        <taxon>Anaerolineaceae</taxon>
        <taxon>Thermanaerothrix</taxon>
    </lineage>
</organism>
<dbReference type="RefSeq" id="WP_315625668.1">
    <property type="nucleotide sequence ID" value="NZ_JAUHMF010000002.1"/>
</dbReference>
<keyword evidence="3" id="KW-1185">Reference proteome</keyword>
<dbReference type="EMBL" id="JAUHMF010000002">
    <property type="protein sequence ID" value="MDT8898992.1"/>
    <property type="molecule type" value="Genomic_DNA"/>
</dbReference>
<protein>
    <recommendedName>
        <fullName evidence="1">NrtR DNA-binding winged helix domain-containing protein</fullName>
    </recommendedName>
</protein>
<proteinExistence type="predicted"/>
<dbReference type="SUPFAM" id="SSF55811">
    <property type="entry name" value="Nudix"/>
    <property type="match status" value="1"/>
</dbReference>
<dbReference type="CDD" id="cd18873">
    <property type="entry name" value="NUDIX_NadM_like"/>
    <property type="match status" value="1"/>
</dbReference>
<dbReference type="PANTHER" id="PTHR43736">
    <property type="entry name" value="ADP-RIBOSE PYROPHOSPHATASE"/>
    <property type="match status" value="1"/>
</dbReference>
<gene>
    <name evidence="2" type="ORF">QYE77_12025</name>
</gene>
<evidence type="ECO:0000259" key="1">
    <source>
        <dbReference type="Pfam" id="PF21906"/>
    </source>
</evidence>
<dbReference type="Proteomes" id="UP001254165">
    <property type="component" value="Unassembled WGS sequence"/>
</dbReference>
<reference evidence="2 3" key="1">
    <citation type="submission" date="2023-07" db="EMBL/GenBank/DDBJ databases">
        <title>Novel species of Thermanaerothrix with wide hydrolytic capabilities.</title>
        <authorList>
            <person name="Zayulina K.S."/>
            <person name="Podosokorskaya O.A."/>
            <person name="Elcheninov A.G."/>
        </authorList>
    </citation>
    <scope>NUCLEOTIDE SEQUENCE [LARGE SCALE GENOMIC DNA]</scope>
    <source>
        <strain evidence="2 3">4228-RoL</strain>
    </source>
</reference>
<dbReference type="InterPro" id="IPR036388">
    <property type="entry name" value="WH-like_DNA-bd_sf"/>
</dbReference>
<evidence type="ECO:0000313" key="3">
    <source>
        <dbReference type="Proteomes" id="UP001254165"/>
    </source>
</evidence>
<dbReference type="InterPro" id="IPR054105">
    <property type="entry name" value="WHD_NrtR"/>
</dbReference>
<accession>A0ABU3NQC0</accession>
<dbReference type="Gene3D" id="3.90.79.10">
    <property type="entry name" value="Nucleoside Triphosphate Pyrophosphohydrolase"/>
    <property type="match status" value="1"/>
</dbReference>
<dbReference type="Pfam" id="PF21906">
    <property type="entry name" value="WHD_NrtR"/>
    <property type="match status" value="1"/>
</dbReference>
<dbReference type="InterPro" id="IPR036390">
    <property type="entry name" value="WH_DNA-bd_sf"/>
</dbReference>
<dbReference type="InterPro" id="IPR015797">
    <property type="entry name" value="NUDIX_hydrolase-like_dom_sf"/>
</dbReference>
<comment type="caution">
    <text evidence="2">The sequence shown here is derived from an EMBL/GenBank/DDBJ whole genome shotgun (WGS) entry which is preliminary data.</text>
</comment>
<dbReference type="Gene3D" id="1.10.10.10">
    <property type="entry name" value="Winged helix-like DNA-binding domain superfamily/Winged helix DNA-binding domain"/>
    <property type="match status" value="1"/>
</dbReference>
<evidence type="ECO:0000313" key="2">
    <source>
        <dbReference type="EMBL" id="MDT8898992.1"/>
    </source>
</evidence>
<dbReference type="PANTHER" id="PTHR43736:SF4">
    <property type="entry name" value="SLR1690 PROTEIN"/>
    <property type="match status" value="1"/>
</dbReference>
<sequence length="219" mass="24728">MSTEVRLEVLLVIFTLKDETLQVWLQPPAHIDLGGWVLPSAPMDASCSLTQAAYKCLEACLGLREAYLEQLYTYGESGRHPAGCVISVAYFALIAMDALAQIAPDAQHGAWFPLNALPPLALDHADILAYALRRLRYKLEYTAVGFELLPELFTLSEIQHTYELILGERLDKRNFRRRLLQAGVIEPTPYVRSGEGRPARLYRYRPDAIAEIKARRLFP</sequence>